<organism evidence="15 16">
    <name type="scientific">Bimuria novae-zelandiae CBS 107.79</name>
    <dbReference type="NCBI Taxonomy" id="1447943"/>
    <lineage>
        <taxon>Eukaryota</taxon>
        <taxon>Fungi</taxon>
        <taxon>Dikarya</taxon>
        <taxon>Ascomycota</taxon>
        <taxon>Pezizomycotina</taxon>
        <taxon>Dothideomycetes</taxon>
        <taxon>Pleosporomycetidae</taxon>
        <taxon>Pleosporales</taxon>
        <taxon>Massarineae</taxon>
        <taxon>Didymosphaeriaceae</taxon>
        <taxon>Bimuria</taxon>
    </lineage>
</organism>
<feature type="transmembrane region" description="Helical" evidence="12">
    <location>
        <begin position="390"/>
        <end position="409"/>
    </location>
</feature>
<evidence type="ECO:0000313" key="16">
    <source>
        <dbReference type="Proteomes" id="UP000800036"/>
    </source>
</evidence>
<keyword evidence="5" id="KW-0249">Electron transport</keyword>
<feature type="compositionally biased region" description="Low complexity" evidence="11">
    <location>
        <begin position="532"/>
        <end position="544"/>
    </location>
</feature>
<dbReference type="GO" id="GO:0006879">
    <property type="term" value="P:intracellular iron ion homeostasis"/>
    <property type="evidence" value="ECO:0007669"/>
    <property type="project" value="TreeGrafter"/>
</dbReference>
<comment type="subcellular location">
    <subcellularLocation>
        <location evidence="1">Membrane</location>
        <topology evidence="1">Multi-pass membrane protein</topology>
    </subcellularLocation>
</comment>
<evidence type="ECO:0000256" key="8">
    <source>
        <dbReference type="ARBA" id="ARBA00023065"/>
    </source>
</evidence>
<evidence type="ECO:0000256" key="3">
    <source>
        <dbReference type="ARBA" id="ARBA00022448"/>
    </source>
</evidence>
<feature type="transmembrane region" description="Helical" evidence="12">
    <location>
        <begin position="285"/>
        <end position="303"/>
    </location>
</feature>
<evidence type="ECO:0000256" key="7">
    <source>
        <dbReference type="ARBA" id="ARBA00023002"/>
    </source>
</evidence>
<feature type="transmembrane region" description="Helical" evidence="12">
    <location>
        <begin position="245"/>
        <end position="265"/>
    </location>
</feature>
<evidence type="ECO:0000256" key="6">
    <source>
        <dbReference type="ARBA" id="ARBA00022989"/>
    </source>
</evidence>
<keyword evidence="13" id="KW-0732">Signal</keyword>
<feature type="signal peptide" evidence="13">
    <location>
        <begin position="1"/>
        <end position="17"/>
    </location>
</feature>
<gene>
    <name evidence="15" type="ORF">BU23DRAFT_602163</name>
</gene>
<dbReference type="Pfam" id="PF08022">
    <property type="entry name" value="FAD_binding_8"/>
    <property type="match status" value="1"/>
</dbReference>
<dbReference type="OrthoDB" id="167398at2759"/>
<dbReference type="Gene3D" id="3.40.50.80">
    <property type="entry name" value="Nucleotide-binding domain of ferredoxin-NADP reductase (FNR) module"/>
    <property type="match status" value="1"/>
</dbReference>
<feature type="region of interest" description="Disordered" evidence="11">
    <location>
        <begin position="516"/>
        <end position="545"/>
    </location>
</feature>
<keyword evidence="10" id="KW-0325">Glycoprotein</keyword>
<dbReference type="GO" id="GO:0005886">
    <property type="term" value="C:plasma membrane"/>
    <property type="evidence" value="ECO:0007669"/>
    <property type="project" value="TreeGrafter"/>
</dbReference>
<protein>
    <submittedName>
        <fullName evidence="15">Ferric-chelate reductase-like protein</fullName>
    </submittedName>
</protein>
<dbReference type="InterPro" id="IPR013130">
    <property type="entry name" value="Fe3_Rdtase_TM_dom"/>
</dbReference>
<dbReference type="PANTHER" id="PTHR32361:SF9">
    <property type="entry name" value="FERRIC REDUCTASE TRANSMEMBRANE COMPONENT 3-RELATED"/>
    <property type="match status" value="1"/>
</dbReference>
<dbReference type="SUPFAM" id="SSF52343">
    <property type="entry name" value="Ferredoxin reductase-like, C-terminal NADP-linked domain"/>
    <property type="match status" value="1"/>
</dbReference>
<evidence type="ECO:0000256" key="11">
    <source>
        <dbReference type="SAM" id="MobiDB-lite"/>
    </source>
</evidence>
<proteinExistence type="inferred from homology"/>
<dbReference type="GO" id="GO:0006826">
    <property type="term" value="P:iron ion transport"/>
    <property type="evidence" value="ECO:0007669"/>
    <property type="project" value="TreeGrafter"/>
</dbReference>
<dbReference type="PROSITE" id="PS51384">
    <property type="entry name" value="FAD_FR"/>
    <property type="match status" value="1"/>
</dbReference>
<keyword evidence="7" id="KW-0560">Oxidoreductase</keyword>
<keyword evidence="3" id="KW-0813">Transport</keyword>
<keyword evidence="4 12" id="KW-0812">Transmembrane</keyword>
<evidence type="ECO:0000256" key="4">
    <source>
        <dbReference type="ARBA" id="ARBA00022692"/>
    </source>
</evidence>
<comment type="similarity">
    <text evidence="2">Belongs to the ferric reductase (FRE) family.</text>
</comment>
<keyword evidence="9 12" id="KW-0472">Membrane</keyword>
<feature type="chain" id="PRO_5025371904" evidence="13">
    <location>
        <begin position="18"/>
        <end position="742"/>
    </location>
</feature>
<dbReference type="InterPro" id="IPR013121">
    <property type="entry name" value="Fe_red_NAD-bd_6"/>
</dbReference>
<dbReference type="InterPro" id="IPR013112">
    <property type="entry name" value="FAD-bd_8"/>
</dbReference>
<evidence type="ECO:0000256" key="1">
    <source>
        <dbReference type="ARBA" id="ARBA00004141"/>
    </source>
</evidence>
<dbReference type="InterPro" id="IPR017927">
    <property type="entry name" value="FAD-bd_FR_type"/>
</dbReference>
<dbReference type="GO" id="GO:0015677">
    <property type="term" value="P:copper ion import"/>
    <property type="evidence" value="ECO:0007669"/>
    <property type="project" value="TreeGrafter"/>
</dbReference>
<keyword evidence="16" id="KW-1185">Reference proteome</keyword>
<name>A0A6A5UZW9_9PLEO</name>
<dbReference type="Pfam" id="PF08030">
    <property type="entry name" value="NAD_binding_6"/>
    <property type="match status" value="1"/>
</dbReference>
<evidence type="ECO:0000256" key="12">
    <source>
        <dbReference type="SAM" id="Phobius"/>
    </source>
</evidence>
<evidence type="ECO:0000256" key="10">
    <source>
        <dbReference type="ARBA" id="ARBA00023180"/>
    </source>
</evidence>
<evidence type="ECO:0000259" key="14">
    <source>
        <dbReference type="PROSITE" id="PS51384"/>
    </source>
</evidence>
<reference evidence="15" key="1">
    <citation type="journal article" date="2020" name="Stud. Mycol.">
        <title>101 Dothideomycetes genomes: a test case for predicting lifestyles and emergence of pathogens.</title>
        <authorList>
            <person name="Haridas S."/>
            <person name="Albert R."/>
            <person name="Binder M."/>
            <person name="Bloem J."/>
            <person name="Labutti K."/>
            <person name="Salamov A."/>
            <person name="Andreopoulos B."/>
            <person name="Baker S."/>
            <person name="Barry K."/>
            <person name="Bills G."/>
            <person name="Bluhm B."/>
            <person name="Cannon C."/>
            <person name="Castanera R."/>
            <person name="Culley D."/>
            <person name="Daum C."/>
            <person name="Ezra D."/>
            <person name="Gonzalez J."/>
            <person name="Henrissat B."/>
            <person name="Kuo A."/>
            <person name="Liang C."/>
            <person name="Lipzen A."/>
            <person name="Lutzoni F."/>
            <person name="Magnuson J."/>
            <person name="Mondo S."/>
            <person name="Nolan M."/>
            <person name="Ohm R."/>
            <person name="Pangilinan J."/>
            <person name="Park H.-J."/>
            <person name="Ramirez L."/>
            <person name="Alfaro M."/>
            <person name="Sun H."/>
            <person name="Tritt A."/>
            <person name="Yoshinaga Y."/>
            <person name="Zwiers L.-H."/>
            <person name="Turgeon B."/>
            <person name="Goodwin S."/>
            <person name="Spatafora J."/>
            <person name="Crous P."/>
            <person name="Grigoriev I."/>
        </authorList>
    </citation>
    <scope>NUCLEOTIDE SEQUENCE</scope>
    <source>
        <strain evidence="15">CBS 107.79</strain>
    </source>
</reference>
<dbReference type="InterPro" id="IPR051410">
    <property type="entry name" value="Ferric/Cupric_Reductase"/>
</dbReference>
<evidence type="ECO:0000256" key="13">
    <source>
        <dbReference type="SAM" id="SignalP"/>
    </source>
</evidence>
<feature type="transmembrane region" description="Helical" evidence="12">
    <location>
        <begin position="155"/>
        <end position="177"/>
    </location>
</feature>
<dbReference type="SFLD" id="SFLDG01168">
    <property type="entry name" value="Ferric_reductase_subgroup_(FRE"/>
    <property type="match status" value="1"/>
</dbReference>
<dbReference type="CDD" id="cd06186">
    <property type="entry name" value="NOX_Duox_like_FAD_NADP"/>
    <property type="match status" value="1"/>
</dbReference>
<keyword evidence="6 12" id="KW-1133">Transmembrane helix</keyword>
<feature type="domain" description="FAD-binding FR-type" evidence="14">
    <location>
        <begin position="427"/>
        <end position="592"/>
    </location>
</feature>
<evidence type="ECO:0000256" key="9">
    <source>
        <dbReference type="ARBA" id="ARBA00023136"/>
    </source>
</evidence>
<feature type="transmembrane region" description="Helical" evidence="12">
    <location>
        <begin position="362"/>
        <end position="383"/>
    </location>
</feature>
<feature type="transmembrane region" description="Helical" evidence="12">
    <location>
        <begin position="324"/>
        <end position="342"/>
    </location>
</feature>
<evidence type="ECO:0000256" key="5">
    <source>
        <dbReference type="ARBA" id="ARBA00022982"/>
    </source>
</evidence>
<sequence length="742" mass="85022">MRSIVFVLFLFTKSVFSHVALRSGRWCFGGCETVVNYANFNDTGSDSKKVRLCEGILRATSLYLCIDEYCEENGRDAWLQDTNETCHQRVNASLPPHSIIDKYGPEERAEIKRLSAEEAFTWPTLSEIVIPDVKIFERAFRTLDAAYFEYDIHRIYGYAMLYFWAIVISIGIGSRLISTMQSLRQDEWQRASIDLEDSNHMPTSHSICSRAKASLKRFITVPATFNNRCSQPIGWCTIPTRVQSLTIFAFVALNVILCSISYRLTDGNLYWPTYREQLLRYVSDRTGIISLINFLLIWIFGMRNNTLMWLTGWGIGTYNNFHRWVARVSTVQAVVHSIGYTIMVCESGEWSNFRKYLTKHYFWNGELATVFMCALLAFSVYGIRRSHYEIFLTLHIVFSVIVLLTMYYHVWIFGFWEWNSFVYSCLAVWIFDRVLRGFRILAFNVRFWNTKATATYDTDSHLVSLRVPCDNSWLRPQPGTYFYIYVLNDLLYMHQNHPFTLAYVSTDIERPDLQLPLSPLSERPSTHRADSSDSSESDALLQSATSSSNKPSLVFLIRPYDGFTSRLAKRAATCRTSLRVLIEGPYGHTVPLRTFQNILFMVGGTGIAVPLSHFSSLLSESSSVASLRIVWAVREHAFLASVLRVFRGLFEDECVELEVHVTQDVENKDDVPADRMKGVKLIPGRPDVHNVVEEVASEAGYERLAVVACGPARMADETRKACVDMLGRGFGGVEYFEECFKW</sequence>
<accession>A0A6A5UZW9</accession>
<dbReference type="GO" id="GO:0000293">
    <property type="term" value="F:ferric-chelate reductase activity"/>
    <property type="evidence" value="ECO:0007669"/>
    <property type="project" value="UniProtKB-ARBA"/>
</dbReference>
<dbReference type="EMBL" id="ML976720">
    <property type="protein sequence ID" value="KAF1968416.1"/>
    <property type="molecule type" value="Genomic_DNA"/>
</dbReference>
<dbReference type="SFLD" id="SFLDS00052">
    <property type="entry name" value="Ferric_Reductase_Domain"/>
    <property type="match status" value="1"/>
</dbReference>
<evidence type="ECO:0000313" key="15">
    <source>
        <dbReference type="EMBL" id="KAF1968416.1"/>
    </source>
</evidence>
<dbReference type="InterPro" id="IPR039261">
    <property type="entry name" value="FNR_nucleotide-bd"/>
</dbReference>
<dbReference type="AlphaFoldDB" id="A0A6A5UZW9"/>
<dbReference type="Proteomes" id="UP000800036">
    <property type="component" value="Unassembled WGS sequence"/>
</dbReference>
<evidence type="ECO:0000256" key="2">
    <source>
        <dbReference type="ARBA" id="ARBA00006278"/>
    </source>
</evidence>
<dbReference type="PANTHER" id="PTHR32361">
    <property type="entry name" value="FERRIC/CUPRIC REDUCTASE TRANSMEMBRANE COMPONENT"/>
    <property type="match status" value="1"/>
</dbReference>
<dbReference type="Pfam" id="PF01794">
    <property type="entry name" value="Ferric_reduct"/>
    <property type="match status" value="1"/>
</dbReference>
<keyword evidence="8" id="KW-0406">Ion transport</keyword>